<dbReference type="Gene3D" id="3.40.50.300">
    <property type="entry name" value="P-loop containing nucleotide triphosphate hydrolases"/>
    <property type="match status" value="1"/>
</dbReference>
<dbReference type="InterPro" id="IPR050683">
    <property type="entry name" value="Bact_Polysacc_Export_ATP-bd"/>
</dbReference>
<dbReference type="RefSeq" id="WP_058500547.1">
    <property type="nucleotide sequence ID" value="NZ_CAAAJA010000005.1"/>
</dbReference>
<gene>
    <name evidence="6" type="ORF">Lisr_0154</name>
</gene>
<keyword evidence="3" id="KW-0547">Nucleotide-binding</keyword>
<dbReference type="InterPro" id="IPR015860">
    <property type="entry name" value="ABC_transpr_TagH-like"/>
</dbReference>
<dbReference type="InterPro" id="IPR027417">
    <property type="entry name" value="P-loop_NTPase"/>
</dbReference>
<dbReference type="OrthoDB" id="9778870at2"/>
<dbReference type="PANTHER" id="PTHR46743:SF2">
    <property type="entry name" value="TEICHOIC ACIDS EXPORT ATP-BINDING PROTEIN TAGH"/>
    <property type="match status" value="1"/>
</dbReference>
<dbReference type="PATRIC" id="fig|454.4.peg.161"/>
<evidence type="ECO:0000313" key="7">
    <source>
        <dbReference type="Proteomes" id="UP000054761"/>
    </source>
</evidence>
<keyword evidence="4" id="KW-0067">ATP-binding</keyword>
<proteinExistence type="inferred from homology"/>
<accession>A0A0W0WNV7</accession>
<evidence type="ECO:0000259" key="5">
    <source>
        <dbReference type="PROSITE" id="PS50893"/>
    </source>
</evidence>
<dbReference type="AlphaFoldDB" id="A0A0W0WNV7"/>
<dbReference type="InterPro" id="IPR003439">
    <property type="entry name" value="ABC_transporter-like_ATP-bd"/>
</dbReference>
<dbReference type="InterPro" id="IPR017871">
    <property type="entry name" value="ABC_transporter-like_CS"/>
</dbReference>
<dbReference type="STRING" id="454.Lisr_0154"/>
<evidence type="ECO:0000256" key="3">
    <source>
        <dbReference type="ARBA" id="ARBA00022741"/>
    </source>
</evidence>
<dbReference type="PROSITE" id="PS50893">
    <property type="entry name" value="ABC_TRANSPORTER_2"/>
    <property type="match status" value="1"/>
</dbReference>
<dbReference type="GO" id="GO:0005524">
    <property type="term" value="F:ATP binding"/>
    <property type="evidence" value="ECO:0007669"/>
    <property type="project" value="UniProtKB-KW"/>
</dbReference>
<dbReference type="CDD" id="cd03220">
    <property type="entry name" value="ABC_KpsT_Wzt"/>
    <property type="match status" value="1"/>
</dbReference>
<reference evidence="6 7" key="1">
    <citation type="submission" date="2015-11" db="EMBL/GenBank/DDBJ databases">
        <title>Genomic analysis of 38 Legionella species identifies large and diverse effector repertoires.</title>
        <authorList>
            <person name="Burstein D."/>
            <person name="Amaro F."/>
            <person name="Zusman T."/>
            <person name="Lifshitz Z."/>
            <person name="Cohen O."/>
            <person name="Gilbert J.A."/>
            <person name="Pupko T."/>
            <person name="Shuman H.A."/>
            <person name="Segal G."/>
        </authorList>
    </citation>
    <scope>NUCLEOTIDE SEQUENCE [LARGE SCALE GENOMIC DNA]</scope>
    <source>
        <strain evidence="6 7">Bercovier 4</strain>
    </source>
</reference>
<evidence type="ECO:0000313" key="6">
    <source>
        <dbReference type="EMBL" id="KTD33976.1"/>
    </source>
</evidence>
<dbReference type="Proteomes" id="UP000054761">
    <property type="component" value="Unassembled WGS sequence"/>
</dbReference>
<dbReference type="GO" id="GO:0016887">
    <property type="term" value="F:ATP hydrolysis activity"/>
    <property type="evidence" value="ECO:0007669"/>
    <property type="project" value="InterPro"/>
</dbReference>
<comment type="caution">
    <text evidence="6">The sequence shown here is derived from an EMBL/GenBank/DDBJ whole genome shotgun (WGS) entry which is preliminary data.</text>
</comment>
<dbReference type="EMBL" id="LNYH01000005">
    <property type="protein sequence ID" value="KTD33976.1"/>
    <property type="molecule type" value="Genomic_DNA"/>
</dbReference>
<evidence type="ECO:0000256" key="4">
    <source>
        <dbReference type="ARBA" id="ARBA00022840"/>
    </source>
</evidence>
<dbReference type="GO" id="GO:0140359">
    <property type="term" value="F:ABC-type transporter activity"/>
    <property type="evidence" value="ECO:0007669"/>
    <property type="project" value="InterPro"/>
</dbReference>
<sequence length="255" mass="28327">MTAYISIENLSIDFLKYHDGQPSLKSDIVSFIKRKKPKNTLTKFRAISNIDLEIKQGDRLGILGKNGAGKSTLLKAIAGIYAPSTGTIRRKGNLVPLLELGTGFEPGSSVRQNIYLNGAILNIPREKIITLEPEILQFAELEEFKDQPLSNLSSGMRSRLSFSISSFLNPEILLLDEVFAAGDKAFVRKAKSRILKMIECSQIVIFTSHQEKQILEICNKAIVLNKGTIVFKGTAAESIKFYNENLIRKSEKGHA</sequence>
<feature type="domain" description="ABC transporter" evidence="5">
    <location>
        <begin position="24"/>
        <end position="251"/>
    </location>
</feature>
<dbReference type="Pfam" id="PF00005">
    <property type="entry name" value="ABC_tran"/>
    <property type="match status" value="1"/>
</dbReference>
<protein>
    <submittedName>
        <fullName evidence="6">ABC transporter of LPS O-antigen</fullName>
    </submittedName>
</protein>
<name>A0A0W0WNV7_9GAMM</name>
<dbReference type="SUPFAM" id="SSF52540">
    <property type="entry name" value="P-loop containing nucleoside triphosphate hydrolases"/>
    <property type="match status" value="1"/>
</dbReference>
<keyword evidence="7" id="KW-1185">Reference proteome</keyword>
<organism evidence="6 7">
    <name type="scientific">Legionella israelensis</name>
    <dbReference type="NCBI Taxonomy" id="454"/>
    <lineage>
        <taxon>Bacteria</taxon>
        <taxon>Pseudomonadati</taxon>
        <taxon>Pseudomonadota</taxon>
        <taxon>Gammaproteobacteria</taxon>
        <taxon>Legionellales</taxon>
        <taxon>Legionellaceae</taxon>
        <taxon>Legionella</taxon>
    </lineage>
</organism>
<evidence type="ECO:0000256" key="2">
    <source>
        <dbReference type="ARBA" id="ARBA00022448"/>
    </source>
</evidence>
<keyword evidence="2" id="KW-0813">Transport</keyword>
<dbReference type="InterPro" id="IPR003593">
    <property type="entry name" value="AAA+_ATPase"/>
</dbReference>
<dbReference type="SMART" id="SM00382">
    <property type="entry name" value="AAA"/>
    <property type="match status" value="1"/>
</dbReference>
<evidence type="ECO:0000256" key="1">
    <source>
        <dbReference type="ARBA" id="ARBA00005417"/>
    </source>
</evidence>
<dbReference type="PROSITE" id="PS00211">
    <property type="entry name" value="ABC_TRANSPORTER_1"/>
    <property type="match status" value="1"/>
</dbReference>
<dbReference type="GO" id="GO:0016020">
    <property type="term" value="C:membrane"/>
    <property type="evidence" value="ECO:0007669"/>
    <property type="project" value="InterPro"/>
</dbReference>
<dbReference type="PANTHER" id="PTHR46743">
    <property type="entry name" value="TEICHOIC ACIDS EXPORT ATP-BINDING PROTEIN TAGH"/>
    <property type="match status" value="1"/>
</dbReference>
<comment type="similarity">
    <text evidence="1">Belongs to the ABC transporter superfamily.</text>
</comment>